<organism evidence="5 6">
    <name type="scientific">Pseudoteredinibacter isoporae</name>
    <dbReference type="NCBI Taxonomy" id="570281"/>
    <lineage>
        <taxon>Bacteria</taxon>
        <taxon>Pseudomonadati</taxon>
        <taxon>Pseudomonadota</taxon>
        <taxon>Gammaproteobacteria</taxon>
        <taxon>Cellvibrionales</taxon>
        <taxon>Cellvibrionaceae</taxon>
        <taxon>Pseudoteredinibacter</taxon>
    </lineage>
</organism>
<dbReference type="InterPro" id="IPR015813">
    <property type="entry name" value="Pyrv/PenolPyrv_kinase-like_dom"/>
</dbReference>
<dbReference type="InParanoid" id="A0A7X0JVP6"/>
<dbReference type="InterPro" id="IPR050251">
    <property type="entry name" value="HpcH-HpaI_aldolase"/>
</dbReference>
<dbReference type="InterPro" id="IPR040442">
    <property type="entry name" value="Pyrv_kinase-like_dom_sf"/>
</dbReference>
<evidence type="ECO:0000313" key="6">
    <source>
        <dbReference type="Proteomes" id="UP000528457"/>
    </source>
</evidence>
<protein>
    <submittedName>
        <fullName evidence="5">4-hydroxy-2-oxoheptanedioate aldolase</fullName>
        <ecNumber evidence="5">4.1.2.52</ecNumber>
    </submittedName>
</protein>
<feature type="domain" description="HpcH/HpaI aldolase/citrate lyase" evidence="4">
    <location>
        <begin position="18"/>
        <end position="243"/>
    </location>
</feature>
<dbReference type="AlphaFoldDB" id="A0A7X0JVP6"/>
<dbReference type="GO" id="GO:0046872">
    <property type="term" value="F:metal ion binding"/>
    <property type="evidence" value="ECO:0007669"/>
    <property type="project" value="UniProtKB-KW"/>
</dbReference>
<name>A0A7X0JVP6_9GAMM</name>
<dbReference type="Proteomes" id="UP000528457">
    <property type="component" value="Unassembled WGS sequence"/>
</dbReference>
<dbReference type="EMBL" id="JACHHT010000003">
    <property type="protein sequence ID" value="MBB6523057.1"/>
    <property type="molecule type" value="Genomic_DNA"/>
</dbReference>
<dbReference type="FunFam" id="3.20.20.60:FF:000004">
    <property type="entry name" value="5-keto-4-deoxy-D-glucarate aldolase"/>
    <property type="match status" value="1"/>
</dbReference>
<dbReference type="Gene3D" id="3.20.20.60">
    <property type="entry name" value="Phosphoenolpyruvate-binding domains"/>
    <property type="match status" value="1"/>
</dbReference>
<dbReference type="SUPFAM" id="SSF51621">
    <property type="entry name" value="Phosphoenolpyruvate/pyruvate domain"/>
    <property type="match status" value="1"/>
</dbReference>
<evidence type="ECO:0000259" key="4">
    <source>
        <dbReference type="Pfam" id="PF03328"/>
    </source>
</evidence>
<dbReference type="FunCoup" id="A0A7X0JVP6">
    <property type="interactions" value="233"/>
</dbReference>
<evidence type="ECO:0000313" key="5">
    <source>
        <dbReference type="EMBL" id="MBB6523057.1"/>
    </source>
</evidence>
<dbReference type="RefSeq" id="WP_166843920.1">
    <property type="nucleotide sequence ID" value="NZ_JAAONY010000003.1"/>
</dbReference>
<dbReference type="PANTHER" id="PTHR30502">
    <property type="entry name" value="2-KETO-3-DEOXY-L-RHAMNONATE ALDOLASE"/>
    <property type="match status" value="1"/>
</dbReference>
<dbReference type="PANTHER" id="PTHR30502:SF0">
    <property type="entry name" value="PHOSPHOENOLPYRUVATE CARBOXYLASE FAMILY PROTEIN"/>
    <property type="match status" value="1"/>
</dbReference>
<dbReference type="InterPro" id="IPR005000">
    <property type="entry name" value="Aldolase/citrate-lyase_domain"/>
</dbReference>
<comment type="similarity">
    <text evidence="1">Belongs to the HpcH/HpaI aldolase family.</text>
</comment>
<proteinExistence type="inferred from homology"/>
<accession>A0A7X0JVP6</accession>
<dbReference type="EC" id="4.1.2.52" evidence="5"/>
<dbReference type="Pfam" id="PF03328">
    <property type="entry name" value="HpcH_HpaI"/>
    <property type="match status" value="1"/>
</dbReference>
<dbReference type="GO" id="GO:0005737">
    <property type="term" value="C:cytoplasm"/>
    <property type="evidence" value="ECO:0007669"/>
    <property type="project" value="UniProtKB-ARBA"/>
</dbReference>
<comment type="caution">
    <text evidence="5">The sequence shown here is derived from an EMBL/GenBank/DDBJ whole genome shotgun (WGS) entry which is preliminary data.</text>
</comment>
<keyword evidence="2" id="KW-0479">Metal-binding</keyword>
<gene>
    <name evidence="5" type="ORF">HNR48_003359</name>
</gene>
<keyword evidence="3 5" id="KW-0456">Lyase</keyword>
<dbReference type="GO" id="GO:0016832">
    <property type="term" value="F:aldehyde-lyase activity"/>
    <property type="evidence" value="ECO:0007669"/>
    <property type="project" value="TreeGrafter"/>
</dbReference>
<evidence type="ECO:0000256" key="2">
    <source>
        <dbReference type="ARBA" id="ARBA00022723"/>
    </source>
</evidence>
<evidence type="ECO:0000256" key="3">
    <source>
        <dbReference type="ARBA" id="ARBA00023239"/>
    </source>
</evidence>
<sequence length="264" mass="28536">MQLQENTFKSRLNSGECQFGLWLGLPDPICAEISATAGFDWLLIDAEHAPYSLQNIQQHLQAIAPYNSSALVRPAEGTTSNIKQLLDLGCQTLLIPMVENIEQARTLVEAMRYPPQGVRGLGTSMARAAKWNGIADYAQRANENACLIIQVETRKGLENLDDLLMVDGIDGVFIGPSDLSASLGYIGQPNHPDVQEAIEMAIQKIKNSEKACGLLSVSQDMARHYQTLGVDFIGVGVDAALLAQSVRGLAKEFCGQDNGSTAGY</sequence>
<reference evidence="5 6" key="1">
    <citation type="submission" date="2020-08" db="EMBL/GenBank/DDBJ databases">
        <title>Genomic Encyclopedia of Type Strains, Phase IV (KMG-IV): sequencing the most valuable type-strain genomes for metagenomic binning, comparative biology and taxonomic classification.</title>
        <authorList>
            <person name="Goeker M."/>
        </authorList>
    </citation>
    <scope>NUCLEOTIDE SEQUENCE [LARGE SCALE GENOMIC DNA]</scope>
    <source>
        <strain evidence="5 6">DSM 22368</strain>
    </source>
</reference>
<keyword evidence="6" id="KW-1185">Reference proteome</keyword>
<evidence type="ECO:0000256" key="1">
    <source>
        <dbReference type="ARBA" id="ARBA00005568"/>
    </source>
</evidence>